<keyword evidence="2" id="KW-0732">Signal</keyword>
<dbReference type="EMBL" id="APLQ01000011">
    <property type="protein sequence ID" value="ENO15714.1"/>
    <property type="molecule type" value="Genomic_DNA"/>
</dbReference>
<accession>N6W685</accession>
<evidence type="ECO:0000256" key="2">
    <source>
        <dbReference type="SAM" id="SignalP"/>
    </source>
</evidence>
<dbReference type="PATRIC" id="fig|626887.3.peg.2044"/>
<sequence length="339" mass="35676">MVQRIKTAVRVIWIILSMGAASGLVAQPSNVSNASGEASDQSAPDGEAAAESKDRPFISTGLNSEALAAQRPEQAVWLDTGSHGRALGLLERETVAPAKGAVLILAGEGQSADAELAGALRQPLAAAGWATMSLGLELPPYPIVRARSLPPESDAPEPPEEAPASGNDDDPEEPPADSGSIMIDVMDKVDLDQLRQDYREKLDTQVGEAVSHLRGQGYQRVALVGIGRGAAPMARLAMNGIGKAQGEPQALIWVAPILESAALETLGGAGAADLRILDLESGRVSNALAGTRQSTLRRAGFRGYDRQQVAMAPRPTSMDARQVASRISAWLQRQFFPEP</sequence>
<feature type="compositionally biased region" description="Polar residues" evidence="1">
    <location>
        <begin position="28"/>
        <end position="42"/>
    </location>
</feature>
<keyword evidence="4" id="KW-1185">Reference proteome</keyword>
<dbReference type="RefSeq" id="WP_004580005.1">
    <property type="nucleotide sequence ID" value="NZ_AP028878.1"/>
</dbReference>
<evidence type="ECO:0000313" key="4">
    <source>
        <dbReference type="Proteomes" id="UP000013165"/>
    </source>
</evidence>
<feature type="signal peptide" evidence="2">
    <location>
        <begin position="1"/>
        <end position="26"/>
    </location>
</feature>
<proteinExistence type="predicted"/>
<name>N6W685_9GAMM</name>
<feature type="region of interest" description="Disordered" evidence="1">
    <location>
        <begin position="28"/>
        <end position="54"/>
    </location>
</feature>
<dbReference type="Pfam" id="PF12048">
    <property type="entry name" value="DUF3530"/>
    <property type="match status" value="1"/>
</dbReference>
<evidence type="ECO:0000313" key="3">
    <source>
        <dbReference type="EMBL" id="ENO15714.1"/>
    </source>
</evidence>
<reference evidence="3 4" key="1">
    <citation type="journal article" date="2013" name="Genome Announc.">
        <title>Genome Sequence of the Polycyclic Aromatic Hydrocarbon-Degrading Bacterium Strain Marinobacter nanhaiticus D15-8WT.</title>
        <authorList>
            <person name="Cui Z."/>
            <person name="Gao W."/>
            <person name="Li Q."/>
            <person name="Xu G."/>
            <person name="Zheng L."/>
        </authorList>
    </citation>
    <scope>NUCLEOTIDE SEQUENCE [LARGE SCALE GENOMIC DNA]</scope>
    <source>
        <strain evidence="3 4">D15-8W</strain>
    </source>
</reference>
<dbReference type="eggNOG" id="ENOG502ZC25">
    <property type="taxonomic scope" value="Bacteria"/>
</dbReference>
<gene>
    <name evidence="3" type="ORF">J057_10196</name>
</gene>
<dbReference type="AlphaFoldDB" id="N6W685"/>
<dbReference type="STRING" id="626887.J057_10196"/>
<dbReference type="HOGENOM" id="CLU_873772_0_0_6"/>
<dbReference type="Proteomes" id="UP000013165">
    <property type="component" value="Unassembled WGS sequence"/>
</dbReference>
<feature type="region of interest" description="Disordered" evidence="1">
    <location>
        <begin position="145"/>
        <end position="182"/>
    </location>
</feature>
<protein>
    <submittedName>
        <fullName evidence="3">DUF3530 family protein</fullName>
    </submittedName>
</protein>
<comment type="caution">
    <text evidence="3">The sequence shown here is derived from an EMBL/GenBank/DDBJ whole genome shotgun (WGS) entry which is preliminary data.</text>
</comment>
<dbReference type="InterPro" id="IPR022529">
    <property type="entry name" value="DUF3530"/>
</dbReference>
<dbReference type="OrthoDB" id="6367133at2"/>
<organism evidence="3 4">
    <name type="scientific">Marinobacter nanhaiticus D15-8W</name>
    <dbReference type="NCBI Taxonomy" id="626887"/>
    <lineage>
        <taxon>Bacteria</taxon>
        <taxon>Pseudomonadati</taxon>
        <taxon>Pseudomonadota</taxon>
        <taxon>Gammaproteobacteria</taxon>
        <taxon>Pseudomonadales</taxon>
        <taxon>Marinobacteraceae</taxon>
        <taxon>Marinobacter</taxon>
    </lineage>
</organism>
<evidence type="ECO:0000256" key="1">
    <source>
        <dbReference type="SAM" id="MobiDB-lite"/>
    </source>
</evidence>
<feature type="chain" id="PRO_5004126956" evidence="2">
    <location>
        <begin position="27"/>
        <end position="339"/>
    </location>
</feature>